<feature type="domain" description="Sulfotransferase" evidence="1">
    <location>
        <begin position="56"/>
        <end position="100"/>
    </location>
</feature>
<protein>
    <recommendedName>
        <fullName evidence="1">Sulfotransferase domain-containing protein</fullName>
    </recommendedName>
</protein>
<dbReference type="Proteomes" id="UP000792457">
    <property type="component" value="Unassembled WGS sequence"/>
</dbReference>
<dbReference type="Gene3D" id="3.40.50.300">
    <property type="entry name" value="P-loop containing nucleotide triphosphate hydrolases"/>
    <property type="match status" value="2"/>
</dbReference>
<feature type="domain" description="Sulfotransferase" evidence="1">
    <location>
        <begin position="19"/>
        <end position="51"/>
    </location>
</feature>
<dbReference type="Pfam" id="PF00685">
    <property type="entry name" value="Sulfotransfer_1"/>
    <property type="match status" value="2"/>
</dbReference>
<name>A0A8K0K0X4_LADFU</name>
<comment type="caution">
    <text evidence="2">The sequence shown here is derived from an EMBL/GenBank/DDBJ whole genome shotgun (WGS) entry which is preliminary data.</text>
</comment>
<dbReference type="GO" id="GO:0008146">
    <property type="term" value="F:sulfotransferase activity"/>
    <property type="evidence" value="ECO:0007669"/>
    <property type="project" value="InterPro"/>
</dbReference>
<gene>
    <name evidence="2" type="ORF">J437_LFUL004781</name>
</gene>
<dbReference type="InterPro" id="IPR027417">
    <property type="entry name" value="P-loop_NTPase"/>
</dbReference>
<evidence type="ECO:0000313" key="2">
    <source>
        <dbReference type="EMBL" id="KAG8225851.1"/>
    </source>
</evidence>
<accession>A0A8K0K0X4</accession>
<keyword evidence="3" id="KW-1185">Reference proteome</keyword>
<dbReference type="SUPFAM" id="SSF52540">
    <property type="entry name" value="P-loop containing nucleoside triphosphate hydrolases"/>
    <property type="match status" value="1"/>
</dbReference>
<proteinExistence type="predicted"/>
<reference evidence="2" key="1">
    <citation type="submission" date="2013-04" db="EMBL/GenBank/DDBJ databases">
        <authorList>
            <person name="Qu J."/>
            <person name="Murali S.C."/>
            <person name="Bandaranaike D."/>
            <person name="Bellair M."/>
            <person name="Blankenburg K."/>
            <person name="Chao H."/>
            <person name="Dinh H."/>
            <person name="Doddapaneni H."/>
            <person name="Downs B."/>
            <person name="Dugan-Rocha S."/>
            <person name="Elkadiri S."/>
            <person name="Gnanaolivu R.D."/>
            <person name="Hernandez B."/>
            <person name="Javaid M."/>
            <person name="Jayaseelan J.C."/>
            <person name="Lee S."/>
            <person name="Li M."/>
            <person name="Ming W."/>
            <person name="Munidasa M."/>
            <person name="Muniz J."/>
            <person name="Nguyen L."/>
            <person name="Ongeri F."/>
            <person name="Osuji N."/>
            <person name="Pu L.-L."/>
            <person name="Puazo M."/>
            <person name="Qu C."/>
            <person name="Quiroz J."/>
            <person name="Raj R."/>
            <person name="Weissenberger G."/>
            <person name="Xin Y."/>
            <person name="Zou X."/>
            <person name="Han Y."/>
            <person name="Richards S."/>
            <person name="Worley K."/>
            <person name="Muzny D."/>
            <person name="Gibbs R."/>
        </authorList>
    </citation>
    <scope>NUCLEOTIDE SEQUENCE</scope>
    <source>
        <strain evidence="2">Sampled in the wild</strain>
    </source>
</reference>
<organism evidence="2 3">
    <name type="scientific">Ladona fulva</name>
    <name type="common">Scarce chaser dragonfly</name>
    <name type="synonym">Libellula fulva</name>
    <dbReference type="NCBI Taxonomy" id="123851"/>
    <lineage>
        <taxon>Eukaryota</taxon>
        <taxon>Metazoa</taxon>
        <taxon>Ecdysozoa</taxon>
        <taxon>Arthropoda</taxon>
        <taxon>Hexapoda</taxon>
        <taxon>Insecta</taxon>
        <taxon>Pterygota</taxon>
        <taxon>Palaeoptera</taxon>
        <taxon>Odonata</taxon>
        <taxon>Epiprocta</taxon>
        <taxon>Anisoptera</taxon>
        <taxon>Libelluloidea</taxon>
        <taxon>Libellulidae</taxon>
        <taxon>Ladona</taxon>
    </lineage>
</organism>
<dbReference type="EMBL" id="KZ308255">
    <property type="protein sequence ID" value="KAG8225851.1"/>
    <property type="molecule type" value="Genomic_DNA"/>
</dbReference>
<sequence>MEEKSESDPNAADFVERMSKPGYEAAAAMESPRHIRTHLPLSLLPPNLLDTCKPNVSEEKLKRERGFFGKGESGTWRNEFTKELNEKADEWIEEHEKMTDLRFQF</sequence>
<dbReference type="InterPro" id="IPR000863">
    <property type="entry name" value="Sulfotransferase_dom"/>
</dbReference>
<evidence type="ECO:0000313" key="3">
    <source>
        <dbReference type="Proteomes" id="UP000792457"/>
    </source>
</evidence>
<reference evidence="2" key="2">
    <citation type="submission" date="2017-10" db="EMBL/GenBank/DDBJ databases">
        <title>Ladona fulva Genome sequencing and assembly.</title>
        <authorList>
            <person name="Murali S."/>
            <person name="Richards S."/>
            <person name="Bandaranaike D."/>
            <person name="Bellair M."/>
            <person name="Blankenburg K."/>
            <person name="Chao H."/>
            <person name="Dinh H."/>
            <person name="Doddapaneni H."/>
            <person name="Dugan-Rocha S."/>
            <person name="Elkadiri S."/>
            <person name="Gnanaolivu R."/>
            <person name="Hernandez B."/>
            <person name="Skinner E."/>
            <person name="Javaid M."/>
            <person name="Lee S."/>
            <person name="Li M."/>
            <person name="Ming W."/>
            <person name="Munidasa M."/>
            <person name="Muniz J."/>
            <person name="Nguyen L."/>
            <person name="Hughes D."/>
            <person name="Osuji N."/>
            <person name="Pu L.-L."/>
            <person name="Puazo M."/>
            <person name="Qu C."/>
            <person name="Quiroz J."/>
            <person name="Raj R."/>
            <person name="Weissenberger G."/>
            <person name="Xin Y."/>
            <person name="Zou X."/>
            <person name="Han Y."/>
            <person name="Worley K."/>
            <person name="Muzny D."/>
            <person name="Gibbs R."/>
        </authorList>
    </citation>
    <scope>NUCLEOTIDE SEQUENCE</scope>
    <source>
        <strain evidence="2">Sampled in the wild</strain>
    </source>
</reference>
<evidence type="ECO:0000259" key="1">
    <source>
        <dbReference type="Pfam" id="PF00685"/>
    </source>
</evidence>
<dbReference type="AlphaFoldDB" id="A0A8K0K0X4"/>